<organism evidence="2 3">
    <name type="scientific">Lentzea albida</name>
    <dbReference type="NCBI Taxonomy" id="65499"/>
    <lineage>
        <taxon>Bacteria</taxon>
        <taxon>Bacillati</taxon>
        <taxon>Actinomycetota</taxon>
        <taxon>Actinomycetes</taxon>
        <taxon>Pseudonocardiales</taxon>
        <taxon>Pseudonocardiaceae</taxon>
        <taxon>Lentzea</taxon>
    </lineage>
</organism>
<dbReference type="RefSeq" id="WP_089920383.1">
    <property type="nucleotide sequence ID" value="NZ_FOFV01000011.1"/>
</dbReference>
<dbReference type="GO" id="GO:0016740">
    <property type="term" value="F:transferase activity"/>
    <property type="evidence" value="ECO:0007669"/>
    <property type="project" value="UniProtKB-KW"/>
</dbReference>
<feature type="domain" description="Phosphoribosyltransferase" evidence="1">
    <location>
        <begin position="10"/>
        <end position="158"/>
    </location>
</feature>
<dbReference type="InterPro" id="IPR029057">
    <property type="entry name" value="PRTase-like"/>
</dbReference>
<evidence type="ECO:0000313" key="3">
    <source>
        <dbReference type="Proteomes" id="UP000199503"/>
    </source>
</evidence>
<dbReference type="STRING" id="65499.SAMN04488000_11128"/>
<dbReference type="Gene3D" id="3.30.1310.20">
    <property type="entry name" value="PRTase-like"/>
    <property type="match status" value="1"/>
</dbReference>
<dbReference type="SUPFAM" id="SSF53271">
    <property type="entry name" value="PRTase-like"/>
    <property type="match status" value="1"/>
</dbReference>
<proteinExistence type="predicted"/>
<dbReference type="Proteomes" id="UP000199503">
    <property type="component" value="Unassembled WGS sequence"/>
</dbReference>
<dbReference type="OrthoDB" id="9810066at2"/>
<protein>
    <submittedName>
        <fullName evidence="2">Putative phosphoribosyl transferase</fullName>
    </submittedName>
</protein>
<dbReference type="SUPFAM" id="SSF53474">
    <property type="entry name" value="alpha/beta-Hydrolases"/>
    <property type="match status" value="1"/>
</dbReference>
<dbReference type="Gene3D" id="3.40.50.1820">
    <property type="entry name" value="alpha/beta hydrolase"/>
    <property type="match status" value="1"/>
</dbReference>
<dbReference type="AlphaFoldDB" id="A0A1H9RDC6"/>
<dbReference type="InterPro" id="IPR029058">
    <property type="entry name" value="AB_hydrolase_fold"/>
</dbReference>
<keyword evidence="3" id="KW-1185">Reference proteome</keyword>
<dbReference type="Gene3D" id="3.40.50.2020">
    <property type="match status" value="1"/>
</dbReference>
<dbReference type="Pfam" id="PF00156">
    <property type="entry name" value="Pribosyltran"/>
    <property type="match status" value="1"/>
</dbReference>
<dbReference type="CDD" id="cd06223">
    <property type="entry name" value="PRTases_typeI"/>
    <property type="match status" value="1"/>
</dbReference>
<gene>
    <name evidence="2" type="ORF">SAMN04488000_11128</name>
</gene>
<keyword evidence="2" id="KW-0808">Transferase</keyword>
<name>A0A1H9RDC6_9PSEU</name>
<sequence length="435" mass="46425">MRFTDRSQAGRLLGGRLDHLRDQNAVVLAVPRGGVPVAVEVAIALEAPLDVVVVRKLGLPFQPDVAAGAIAEGGVRVLDQRVSRLSGLTRSELAAVEHDQRRELLRRLRRFRRLRPAPLKGRVAVIVDDGVATGASARAACRVARAHGAARVVLATPVCPADVVGLLLQDADEVVALTTPPDFDAVGRHYDDFRQVGDAEIVHALTPAAEGPPPRRRVTRQRSIEIPVGRIRLQADLAVPQHPVSVVVFAQAGSSARHSSRVRYLAAELNRAGVATVLAGLLTQEEELDRAAVTDVTLLGHRLTAVTRWARSEPGHRSLPVGCFGTGFGAAAALRAGADPRGGLAAVLGLSGHLDLAEPWLGRVRPPTLLVVGSGDAAGIAVHERLVPRLRCEHRFVVVHRANGRFDEPEALDTVSRLAHDWFTAHLTSSARPSA</sequence>
<reference evidence="3" key="1">
    <citation type="submission" date="2016-10" db="EMBL/GenBank/DDBJ databases">
        <authorList>
            <person name="Varghese N."/>
            <person name="Submissions S."/>
        </authorList>
    </citation>
    <scope>NUCLEOTIDE SEQUENCE [LARGE SCALE GENOMIC DNA]</scope>
    <source>
        <strain evidence="3">DSM 44437</strain>
    </source>
</reference>
<evidence type="ECO:0000313" key="2">
    <source>
        <dbReference type="EMBL" id="SER69933.1"/>
    </source>
</evidence>
<evidence type="ECO:0000259" key="1">
    <source>
        <dbReference type="Pfam" id="PF00156"/>
    </source>
</evidence>
<dbReference type="EMBL" id="FOFV01000011">
    <property type="protein sequence ID" value="SER69933.1"/>
    <property type="molecule type" value="Genomic_DNA"/>
</dbReference>
<accession>A0A1H9RDC6</accession>
<dbReference type="InterPro" id="IPR000836">
    <property type="entry name" value="PRTase_dom"/>
</dbReference>